<dbReference type="Proteomes" id="UP000758603">
    <property type="component" value="Unassembled WGS sequence"/>
</dbReference>
<feature type="region of interest" description="Disordered" evidence="1">
    <location>
        <begin position="199"/>
        <end position="252"/>
    </location>
</feature>
<name>A0A9P9A537_9PEZI</name>
<feature type="region of interest" description="Disordered" evidence="1">
    <location>
        <begin position="1"/>
        <end position="25"/>
    </location>
</feature>
<feature type="compositionally biased region" description="Polar residues" evidence="1">
    <location>
        <begin position="411"/>
        <end position="431"/>
    </location>
</feature>
<reference evidence="2" key="1">
    <citation type="journal article" date="2021" name="Nat. Commun.">
        <title>Genetic determinants of endophytism in the Arabidopsis root mycobiome.</title>
        <authorList>
            <person name="Mesny F."/>
            <person name="Miyauchi S."/>
            <person name="Thiergart T."/>
            <person name="Pickel B."/>
            <person name="Atanasova L."/>
            <person name="Karlsson M."/>
            <person name="Huettel B."/>
            <person name="Barry K.W."/>
            <person name="Haridas S."/>
            <person name="Chen C."/>
            <person name="Bauer D."/>
            <person name="Andreopoulos W."/>
            <person name="Pangilinan J."/>
            <person name="LaButti K."/>
            <person name="Riley R."/>
            <person name="Lipzen A."/>
            <person name="Clum A."/>
            <person name="Drula E."/>
            <person name="Henrissat B."/>
            <person name="Kohler A."/>
            <person name="Grigoriev I.V."/>
            <person name="Martin F.M."/>
            <person name="Hacquard S."/>
        </authorList>
    </citation>
    <scope>NUCLEOTIDE SEQUENCE</scope>
    <source>
        <strain evidence="2">MPI-SDFR-AT-0073</strain>
    </source>
</reference>
<dbReference type="GeneID" id="70137505"/>
<keyword evidence="3" id="KW-1185">Reference proteome</keyword>
<proteinExistence type="predicted"/>
<dbReference type="OrthoDB" id="5428259at2759"/>
<dbReference type="EMBL" id="JAGPXC010000001">
    <property type="protein sequence ID" value="KAH6660499.1"/>
    <property type="molecule type" value="Genomic_DNA"/>
</dbReference>
<dbReference type="RefSeq" id="XP_045964630.1">
    <property type="nucleotide sequence ID" value="XM_046108614.1"/>
</dbReference>
<feature type="region of interest" description="Disordered" evidence="1">
    <location>
        <begin position="100"/>
        <end position="136"/>
    </location>
</feature>
<evidence type="ECO:0000313" key="3">
    <source>
        <dbReference type="Proteomes" id="UP000758603"/>
    </source>
</evidence>
<feature type="region of interest" description="Disordered" evidence="1">
    <location>
        <begin position="587"/>
        <end position="608"/>
    </location>
</feature>
<feature type="compositionally biased region" description="Polar residues" evidence="1">
    <location>
        <begin position="497"/>
        <end position="506"/>
    </location>
</feature>
<feature type="compositionally biased region" description="Low complexity" evidence="1">
    <location>
        <begin position="104"/>
        <end position="121"/>
    </location>
</feature>
<feature type="region of interest" description="Disordered" evidence="1">
    <location>
        <begin position="494"/>
        <end position="545"/>
    </location>
</feature>
<feature type="compositionally biased region" description="Polar residues" evidence="1">
    <location>
        <begin position="527"/>
        <end position="545"/>
    </location>
</feature>
<feature type="region of interest" description="Disordered" evidence="1">
    <location>
        <begin position="296"/>
        <end position="315"/>
    </location>
</feature>
<dbReference type="AlphaFoldDB" id="A0A9P9A537"/>
<protein>
    <submittedName>
        <fullName evidence="2">Uncharacterized protein</fullName>
    </submittedName>
</protein>
<feature type="compositionally biased region" description="Polar residues" evidence="1">
    <location>
        <begin position="240"/>
        <end position="252"/>
    </location>
</feature>
<gene>
    <name evidence="2" type="ORF">BKA67DRAFT_667381</name>
</gene>
<organism evidence="2 3">
    <name type="scientific">Truncatella angustata</name>
    <dbReference type="NCBI Taxonomy" id="152316"/>
    <lineage>
        <taxon>Eukaryota</taxon>
        <taxon>Fungi</taxon>
        <taxon>Dikarya</taxon>
        <taxon>Ascomycota</taxon>
        <taxon>Pezizomycotina</taxon>
        <taxon>Sordariomycetes</taxon>
        <taxon>Xylariomycetidae</taxon>
        <taxon>Amphisphaeriales</taxon>
        <taxon>Sporocadaceae</taxon>
        <taxon>Truncatella</taxon>
    </lineage>
</organism>
<comment type="caution">
    <text evidence="2">The sequence shown here is derived from an EMBL/GenBank/DDBJ whole genome shotgun (WGS) entry which is preliminary data.</text>
</comment>
<evidence type="ECO:0000256" key="1">
    <source>
        <dbReference type="SAM" id="MobiDB-lite"/>
    </source>
</evidence>
<feature type="region of interest" description="Disordered" evidence="1">
    <location>
        <begin position="346"/>
        <end position="433"/>
    </location>
</feature>
<evidence type="ECO:0000313" key="2">
    <source>
        <dbReference type="EMBL" id="KAH6660499.1"/>
    </source>
</evidence>
<feature type="compositionally biased region" description="Basic residues" evidence="1">
    <location>
        <begin position="361"/>
        <end position="380"/>
    </location>
</feature>
<sequence length="608" mass="67765">MAAITAEQLLSSKPRGDSTSDSAASRPVPLICSICPKNTNFSDVSHLLTHISSKGHLSNMFKLDIARYTDQGAREKLEEYQAWFDEFNIRELLQSRSENRIQKGSVGRSRNGSSTRGGTPTVGLRGGRTSLRVRDDSKLTTRTDSIKCTPEDDIDLISDFKPSSHAHAQQHWRQNNVAQSWSDLPSWNGAYYGSGFQQELGFGIDQPDADADENDDDEEEEEADTVSKYEPSDNEDEELGSTSIIPSDDTMNTTMHDADVQAALDILDIEERERLHFRKYLKGDIASLEGVGGFDAAPEEQRRKRNQKKDPSVLVHMEASSKAVRTLEQVTDLNFNHVRWRDVYDEPSVAGSENDDEPKPPKKRRRSPKKTRGRPGRPRAIKVERATSRDSSFAPATRGRGRGRAARITRQASIHSTAPRPSSTQGSSLPTMPTLRLDRSTRTNFSSISNFGAPGHVRVGNRVVDVFRDNMDTMPSATDFPAIQRQQDGLPDLTLRPGNTNLSLLSPTPMLKRHTPSRLFPSKENSRSSFQTPPTTSNPYLSNMDSLNESSFNPLCVQSQESAHVQGYSTWKEDTKLHAAGFQPINTQPGFNSLHLTSHNNDNYYSPH</sequence>
<accession>A0A9P9A537</accession>
<feature type="compositionally biased region" description="Acidic residues" evidence="1">
    <location>
        <begin position="207"/>
        <end position="224"/>
    </location>
</feature>